<dbReference type="AlphaFoldDB" id="A0AAQ0BXS7"/>
<evidence type="ECO:0000313" key="4">
    <source>
        <dbReference type="Proteomes" id="UP000596192"/>
    </source>
</evidence>
<keyword evidence="2" id="KW-0732">Signal</keyword>
<dbReference type="EMBL" id="CP066310">
    <property type="protein sequence ID" value="QQE87853.1"/>
    <property type="molecule type" value="Genomic_DNA"/>
</dbReference>
<protein>
    <recommendedName>
        <fullName evidence="5">Secreted protein</fullName>
    </recommendedName>
</protein>
<evidence type="ECO:0008006" key="5">
    <source>
        <dbReference type="Google" id="ProtNLM"/>
    </source>
</evidence>
<evidence type="ECO:0000313" key="3">
    <source>
        <dbReference type="EMBL" id="QQE87853.1"/>
    </source>
</evidence>
<dbReference type="RefSeq" id="WP_198318960.1">
    <property type="nucleotide sequence ID" value="NZ_CP011835.1"/>
</dbReference>
<sequence length="102" mass="11211">MKKMPKWTIASAILAAALGLSACDVEKKEEGRMPKVDVDVKEGKLPDYDVDAPDVDVKTEKKTITVPDVDVNTEKKTINVPDVDVDMPKDDNAVGEPEETER</sequence>
<feature type="chain" id="PRO_5042992763" description="Secreted protein" evidence="2">
    <location>
        <begin position="23"/>
        <end position="102"/>
    </location>
</feature>
<feature type="region of interest" description="Disordered" evidence="1">
    <location>
        <begin position="80"/>
        <end position="102"/>
    </location>
</feature>
<accession>A0AAQ0BXS7</accession>
<reference evidence="3 4" key="1">
    <citation type="submission" date="2020-12" db="EMBL/GenBank/DDBJ databases">
        <title>Genomic Analysis and Response surface optimization of nitrogen-fixing conditions for A. chroococcum strain HR1, Isolation from rhizosphere soil.</title>
        <authorList>
            <person name="Li J."/>
            <person name="Yang H."/>
            <person name="Liu H."/>
            <person name="Wang C."/>
            <person name="Tian Y."/>
            <person name="Lu X.Y."/>
        </authorList>
    </citation>
    <scope>NUCLEOTIDE SEQUENCE [LARGE SCALE GENOMIC DNA]</scope>
    <source>
        <strain evidence="3 4">HR1</strain>
    </source>
</reference>
<dbReference type="GeneID" id="61932164"/>
<evidence type="ECO:0000256" key="2">
    <source>
        <dbReference type="SAM" id="SignalP"/>
    </source>
</evidence>
<name>A0AAQ0BXS7_9GAMM</name>
<gene>
    <name evidence="3" type="ORF">GKQ51_16500</name>
</gene>
<proteinExistence type="predicted"/>
<dbReference type="Proteomes" id="UP000596192">
    <property type="component" value="Chromosome"/>
</dbReference>
<organism evidence="3 4">
    <name type="scientific">Azotobacter chroococcum</name>
    <dbReference type="NCBI Taxonomy" id="353"/>
    <lineage>
        <taxon>Bacteria</taxon>
        <taxon>Pseudomonadati</taxon>
        <taxon>Pseudomonadota</taxon>
        <taxon>Gammaproteobacteria</taxon>
        <taxon>Pseudomonadales</taxon>
        <taxon>Pseudomonadaceae</taxon>
        <taxon>Azotobacter</taxon>
    </lineage>
</organism>
<feature type="signal peptide" evidence="2">
    <location>
        <begin position="1"/>
        <end position="22"/>
    </location>
</feature>
<dbReference type="PROSITE" id="PS51257">
    <property type="entry name" value="PROKAR_LIPOPROTEIN"/>
    <property type="match status" value="1"/>
</dbReference>
<evidence type="ECO:0000256" key="1">
    <source>
        <dbReference type="SAM" id="MobiDB-lite"/>
    </source>
</evidence>